<name>A0A1G7SF58_9PSEU</name>
<evidence type="ECO:0000313" key="1">
    <source>
        <dbReference type="EMBL" id="SDG21648.1"/>
    </source>
</evidence>
<evidence type="ECO:0000313" key="2">
    <source>
        <dbReference type="Proteomes" id="UP000199623"/>
    </source>
</evidence>
<accession>A0A1G7SF58</accession>
<gene>
    <name evidence="1" type="ORF">SAMN05216553_106222</name>
</gene>
<dbReference type="EMBL" id="FNCC01000006">
    <property type="protein sequence ID" value="SDG21648.1"/>
    <property type="molecule type" value="Genomic_DNA"/>
</dbReference>
<sequence length="204" mass="21736">MDNGMREFLLRLEKSGSGHQVSRDDDIGAYYTVAVPADGELDLSSADVVPLFTVDLPGLRNPAVIYAPGRQAVRKARLKKAAVVAGTAAAGALALVAYKGARAGQREADRLRQLGFGDLVVSGGRRATRSGTMIGGLLGTAIVAATNDQLDRLREEDALELSDREIGKLVKKAEHEGYYSLETGEAVIRGAVRFSDLRPPGSDW</sequence>
<proteinExistence type="predicted"/>
<dbReference type="STRING" id="200378.SAMN05216553_106222"/>
<dbReference type="Proteomes" id="UP000199623">
    <property type="component" value="Unassembled WGS sequence"/>
</dbReference>
<reference evidence="2" key="1">
    <citation type="submission" date="2016-10" db="EMBL/GenBank/DDBJ databases">
        <authorList>
            <person name="Varghese N."/>
            <person name="Submissions S."/>
        </authorList>
    </citation>
    <scope>NUCLEOTIDE SEQUENCE [LARGE SCALE GENOMIC DNA]</scope>
    <source>
        <strain evidence="2">CGMCC 4.3506</strain>
    </source>
</reference>
<protein>
    <submittedName>
        <fullName evidence="1">Uncharacterized protein</fullName>
    </submittedName>
</protein>
<keyword evidence="2" id="KW-1185">Reference proteome</keyword>
<organism evidence="1 2">
    <name type="scientific">Lentzea fradiae</name>
    <dbReference type="NCBI Taxonomy" id="200378"/>
    <lineage>
        <taxon>Bacteria</taxon>
        <taxon>Bacillati</taxon>
        <taxon>Actinomycetota</taxon>
        <taxon>Actinomycetes</taxon>
        <taxon>Pseudonocardiales</taxon>
        <taxon>Pseudonocardiaceae</taxon>
        <taxon>Lentzea</taxon>
    </lineage>
</organism>
<dbReference type="AlphaFoldDB" id="A0A1G7SF58"/>